<evidence type="ECO:0000259" key="8">
    <source>
        <dbReference type="Pfam" id="PF16995"/>
    </source>
</evidence>
<evidence type="ECO:0000256" key="2">
    <source>
        <dbReference type="ARBA" id="ARBA00022475"/>
    </source>
</evidence>
<keyword evidence="5 6" id="KW-0472">Membrane</keyword>
<keyword evidence="2" id="KW-1003">Cell membrane</keyword>
<dbReference type="EMBL" id="CP058905">
    <property type="protein sequence ID" value="QLJ96980.1"/>
    <property type="molecule type" value="Genomic_DNA"/>
</dbReference>
<evidence type="ECO:0000256" key="1">
    <source>
        <dbReference type="ARBA" id="ARBA00004651"/>
    </source>
</evidence>
<sequence length="587" mass="62974">MTSHGGTAFAGEPWRPRPPLTRAGVARLVQAAGVFTILTWLLPPRRGGLEVLAEYLPMTGVLTARAATAVSGALLVYLGAGLRRGKRSAWRLAVFLASIGMVLHIAKGLDFDAAAVSGALLAMLVAVHGQFRAVTDPRSPWRALAAFAGFAGAGFTLGMLEIALRPNRLVGAPGVRLWAEHAALGLVGAPGPLRFRHALGAEAVSLTTGAFGLLAVGAATVLLLRHVRRDADERTVEQDHRLRELLRRYGTADSLGYFALRRDKLLMWAPSGKAAVPYRVINGVSLATGDPIGDQDAWSQAIDAWLADSARHGWTPAVLGCGPSGGRSYRRSGLDVVEIGDEAVVDAAGFSLEGRPMRAVRQAVARARRAGYTSEVIRQRDLPPAALAEAVRAARQFRDGPVERGFSMALSRIGDPQDGDCVLVLCRDSSARLRGVLQFVPWGDDGLSLDLMRGDRSAVNGVMELMVVSAIEAAPGLGVGRLSLNFAVLRSVFARAEGLGAGPVLRIWHRLLRLASRFWQIESLYRANAKYQPEWQSRYLCFPTARDLPRIAMAVLKAEAFLPTGWRRARRGDGGASVPSLEPLGVR</sequence>
<feature type="transmembrane region" description="Helical" evidence="6">
    <location>
        <begin position="113"/>
        <end position="131"/>
    </location>
</feature>
<protein>
    <submittedName>
        <fullName evidence="9">DUF2156 domain-containing protein</fullName>
    </submittedName>
</protein>
<dbReference type="AlphaFoldDB" id="A0A7D5Y7Y3"/>
<dbReference type="InterPro" id="IPR031553">
    <property type="entry name" value="tRNA-synt_2_TM"/>
</dbReference>
<keyword evidence="4 6" id="KW-1133">Transmembrane helix</keyword>
<dbReference type="PANTHER" id="PTHR34697:SF2">
    <property type="entry name" value="PHOSPHATIDYLGLYCEROL LYSYLTRANSFERASE"/>
    <property type="match status" value="1"/>
</dbReference>
<evidence type="ECO:0000313" key="9">
    <source>
        <dbReference type="EMBL" id="QLJ96980.1"/>
    </source>
</evidence>
<name>A0A7D5Y7Y3_9ACTN</name>
<evidence type="ECO:0000256" key="6">
    <source>
        <dbReference type="SAM" id="Phobius"/>
    </source>
</evidence>
<organism evidence="9">
    <name type="scientific">Micromonospora carbonacea</name>
    <dbReference type="NCBI Taxonomy" id="47853"/>
    <lineage>
        <taxon>Bacteria</taxon>
        <taxon>Bacillati</taxon>
        <taxon>Actinomycetota</taxon>
        <taxon>Actinomycetes</taxon>
        <taxon>Micromonosporales</taxon>
        <taxon>Micromonosporaceae</taxon>
        <taxon>Micromonospora</taxon>
    </lineage>
</organism>
<evidence type="ECO:0000256" key="3">
    <source>
        <dbReference type="ARBA" id="ARBA00022692"/>
    </source>
</evidence>
<dbReference type="GO" id="GO:0055091">
    <property type="term" value="P:phospholipid homeostasis"/>
    <property type="evidence" value="ECO:0007669"/>
    <property type="project" value="TreeGrafter"/>
</dbReference>
<evidence type="ECO:0000259" key="7">
    <source>
        <dbReference type="Pfam" id="PF09924"/>
    </source>
</evidence>
<comment type="subcellular location">
    <subcellularLocation>
        <location evidence="1">Cell membrane</location>
        <topology evidence="1">Multi-pass membrane protein</topology>
    </subcellularLocation>
</comment>
<feature type="transmembrane region" description="Helical" evidence="6">
    <location>
        <begin position="89"/>
        <end position="107"/>
    </location>
</feature>
<dbReference type="Pfam" id="PF16995">
    <property type="entry name" value="tRNA-synt_2_TM"/>
    <property type="match status" value="1"/>
</dbReference>
<dbReference type="Pfam" id="PF09924">
    <property type="entry name" value="LPG_synthase_C"/>
    <property type="match status" value="1"/>
</dbReference>
<feature type="domain" description="Phosphatidylglycerol lysyltransferase C-terminal" evidence="7">
    <location>
        <begin position="243"/>
        <end position="542"/>
    </location>
</feature>
<feature type="transmembrane region" description="Helical" evidence="6">
    <location>
        <begin position="143"/>
        <end position="164"/>
    </location>
</feature>
<proteinExistence type="predicted"/>
<gene>
    <name evidence="9" type="ORF">HZU44_19130</name>
</gene>
<evidence type="ECO:0000256" key="4">
    <source>
        <dbReference type="ARBA" id="ARBA00022989"/>
    </source>
</evidence>
<dbReference type="InterPro" id="IPR051211">
    <property type="entry name" value="PG_lysyltransferase"/>
</dbReference>
<keyword evidence="3 6" id="KW-0812">Transmembrane</keyword>
<dbReference type="PANTHER" id="PTHR34697">
    <property type="entry name" value="PHOSPHATIDYLGLYCEROL LYSYLTRANSFERASE"/>
    <property type="match status" value="1"/>
</dbReference>
<feature type="transmembrane region" description="Helical" evidence="6">
    <location>
        <begin position="203"/>
        <end position="224"/>
    </location>
</feature>
<evidence type="ECO:0000256" key="5">
    <source>
        <dbReference type="ARBA" id="ARBA00023136"/>
    </source>
</evidence>
<feature type="transmembrane region" description="Helical" evidence="6">
    <location>
        <begin position="55"/>
        <end position="77"/>
    </location>
</feature>
<dbReference type="GO" id="GO:0016755">
    <property type="term" value="F:aminoacyltransferase activity"/>
    <property type="evidence" value="ECO:0007669"/>
    <property type="project" value="TreeGrafter"/>
</dbReference>
<accession>A0A7D5Y7Y3</accession>
<dbReference type="InterPro" id="IPR024320">
    <property type="entry name" value="LPG_synthase_C"/>
</dbReference>
<feature type="transmembrane region" description="Helical" evidence="6">
    <location>
        <begin position="25"/>
        <end position="43"/>
    </location>
</feature>
<reference evidence="9" key="1">
    <citation type="submission" date="2020-08" db="EMBL/GenBank/DDBJ databases">
        <title>A bifunctional nitrone conjugated secondary metabolite targeting the ribosome.</title>
        <authorList>
            <person name="Limbrick E.M."/>
            <person name="Graf M."/>
            <person name="Derewacz D.K."/>
            <person name="Nguyen F."/>
            <person name="Spraggins J.M."/>
            <person name="Wieland M."/>
            <person name="Ynigez-Gutierrez A.E."/>
            <person name="Reisman B.J."/>
            <person name="Zinshteyn B."/>
            <person name="McCulloch K."/>
            <person name="Iverson T.M."/>
            <person name="Green R."/>
            <person name="Wilson D.N."/>
            <person name="Bachmann B.O."/>
        </authorList>
    </citation>
    <scope>NUCLEOTIDE SEQUENCE</scope>
    <source>
        <strain evidence="9">Africana</strain>
    </source>
</reference>
<dbReference type="GO" id="GO:0005886">
    <property type="term" value="C:plasma membrane"/>
    <property type="evidence" value="ECO:0007669"/>
    <property type="project" value="UniProtKB-SubCell"/>
</dbReference>
<feature type="domain" description="Lysyl-tRNA synthetase N-terminal transmembrane region" evidence="8">
    <location>
        <begin position="25"/>
        <end position="223"/>
    </location>
</feature>